<dbReference type="Proteomes" id="UP000198310">
    <property type="component" value="Unassembled WGS sequence"/>
</dbReference>
<protein>
    <submittedName>
        <fullName evidence="1">Uncharacterized protein</fullName>
    </submittedName>
</protein>
<dbReference type="RefSeq" id="WP_045687855.1">
    <property type="nucleotide sequence ID" value="NZ_FZNS01000002.1"/>
</dbReference>
<organism evidence="1 2">
    <name type="scientific">Hymenobacter mucosus</name>
    <dbReference type="NCBI Taxonomy" id="1411120"/>
    <lineage>
        <taxon>Bacteria</taxon>
        <taxon>Pseudomonadati</taxon>
        <taxon>Bacteroidota</taxon>
        <taxon>Cytophagia</taxon>
        <taxon>Cytophagales</taxon>
        <taxon>Hymenobacteraceae</taxon>
        <taxon>Hymenobacter</taxon>
    </lineage>
</organism>
<keyword evidence="2" id="KW-1185">Reference proteome</keyword>
<name>A0A238W5R1_9BACT</name>
<reference evidence="2" key="1">
    <citation type="submission" date="2017-06" db="EMBL/GenBank/DDBJ databases">
        <authorList>
            <person name="Varghese N."/>
            <person name="Submissions S."/>
        </authorList>
    </citation>
    <scope>NUCLEOTIDE SEQUENCE [LARGE SCALE GENOMIC DNA]</scope>
    <source>
        <strain evidence="2">DSM 28041</strain>
    </source>
</reference>
<dbReference type="InterPro" id="IPR046525">
    <property type="entry name" value="DUF6702"/>
</dbReference>
<gene>
    <name evidence="1" type="ORF">SAMN06269173_102191</name>
</gene>
<proteinExistence type="predicted"/>
<evidence type="ECO:0000313" key="1">
    <source>
        <dbReference type="EMBL" id="SNR41039.1"/>
    </source>
</evidence>
<dbReference type="EMBL" id="FZNS01000002">
    <property type="protein sequence ID" value="SNR41039.1"/>
    <property type="molecule type" value="Genomic_DNA"/>
</dbReference>
<evidence type="ECO:0000313" key="2">
    <source>
        <dbReference type="Proteomes" id="UP000198310"/>
    </source>
</evidence>
<accession>A0A238W5R1</accession>
<dbReference type="Pfam" id="PF20420">
    <property type="entry name" value="DUF6702"/>
    <property type="match status" value="1"/>
</dbReference>
<sequence>MNRLPNFSGRWLLLAGLLLLLRLPAVAHPYHASIMELRYNAQKLQLEIALKVFSDDFEQALSKGQPTIISFDKTPKAQLHALVTQVLRRSVQFGTKPGEALPLTLLGIQHENDAQWLYFSVKLPKPTQRLTLRHSLLLDTFPDQMNVVNLEAGKKKETTLFREGEEVRELAW</sequence>
<dbReference type="AlphaFoldDB" id="A0A238W5R1"/>